<keyword evidence="3" id="KW-1185">Reference proteome</keyword>
<dbReference type="EMBL" id="WNYA01000001">
    <property type="protein sequence ID" value="KAG8591395.1"/>
    <property type="molecule type" value="Genomic_DNA"/>
</dbReference>
<dbReference type="Proteomes" id="UP000824782">
    <property type="component" value="Unassembled WGS sequence"/>
</dbReference>
<reference evidence="2" key="1">
    <citation type="thesis" date="2020" institute="ProQuest LLC" country="789 East Eisenhower Parkway, Ann Arbor, MI, USA">
        <title>Comparative Genomics and Chromosome Evolution.</title>
        <authorList>
            <person name="Mudd A.B."/>
        </authorList>
    </citation>
    <scope>NUCLEOTIDE SEQUENCE</scope>
    <source>
        <strain evidence="2">237g6f4</strain>
        <tissue evidence="2">Blood</tissue>
    </source>
</reference>
<evidence type="ECO:0000256" key="1">
    <source>
        <dbReference type="SAM" id="MobiDB-lite"/>
    </source>
</evidence>
<dbReference type="AlphaFoldDB" id="A0AAV7D1U2"/>
<sequence>MGISKGTPSYGTRPVFGASDSETDSCTPPNAPNIKWAAGTQCNALKCLSHILRRGRGIFLIIEWVK</sequence>
<proteinExistence type="predicted"/>
<feature type="region of interest" description="Disordered" evidence="1">
    <location>
        <begin position="1"/>
        <end position="29"/>
    </location>
</feature>
<organism evidence="2 3">
    <name type="scientific">Engystomops pustulosus</name>
    <name type="common">Tungara frog</name>
    <name type="synonym">Physalaemus pustulosus</name>
    <dbReference type="NCBI Taxonomy" id="76066"/>
    <lineage>
        <taxon>Eukaryota</taxon>
        <taxon>Metazoa</taxon>
        <taxon>Chordata</taxon>
        <taxon>Craniata</taxon>
        <taxon>Vertebrata</taxon>
        <taxon>Euteleostomi</taxon>
        <taxon>Amphibia</taxon>
        <taxon>Batrachia</taxon>
        <taxon>Anura</taxon>
        <taxon>Neobatrachia</taxon>
        <taxon>Hyloidea</taxon>
        <taxon>Leptodactylidae</taxon>
        <taxon>Leiuperinae</taxon>
        <taxon>Engystomops</taxon>
    </lineage>
</organism>
<name>A0AAV7D1U2_ENGPU</name>
<protein>
    <submittedName>
        <fullName evidence="2">Uncharacterized protein</fullName>
    </submittedName>
</protein>
<gene>
    <name evidence="2" type="ORF">GDO81_000160</name>
</gene>
<feature type="compositionally biased region" description="Polar residues" evidence="1">
    <location>
        <begin position="1"/>
        <end position="10"/>
    </location>
</feature>
<evidence type="ECO:0000313" key="3">
    <source>
        <dbReference type="Proteomes" id="UP000824782"/>
    </source>
</evidence>
<accession>A0AAV7D1U2</accession>
<comment type="caution">
    <text evidence="2">The sequence shown here is derived from an EMBL/GenBank/DDBJ whole genome shotgun (WGS) entry which is preliminary data.</text>
</comment>
<evidence type="ECO:0000313" key="2">
    <source>
        <dbReference type="EMBL" id="KAG8591395.1"/>
    </source>
</evidence>